<proteinExistence type="predicted"/>
<comment type="caution">
    <text evidence="1">The sequence shown here is derived from an EMBL/GenBank/DDBJ whole genome shotgun (WGS) entry which is preliminary data.</text>
</comment>
<sequence length="141" mass="16123">MESFFSVLVIGGCPGDQRQLLDEFQAQGVPTRHFWPETYADGVKGLADFLKELSTRPILIMVDIDTASDFYRSVMNALHQHPLTRLVPIITYSKDTSFSWAETALHRTSTPHMFKPESWNQTVRTLVSYWSESMPLTERGL</sequence>
<name>A0ABP8NR80_9BACT</name>
<reference evidence="2" key="1">
    <citation type="journal article" date="2019" name="Int. J. Syst. Evol. Microbiol.">
        <title>The Global Catalogue of Microorganisms (GCM) 10K type strain sequencing project: providing services to taxonomists for standard genome sequencing and annotation.</title>
        <authorList>
            <consortium name="The Broad Institute Genomics Platform"/>
            <consortium name="The Broad Institute Genome Sequencing Center for Infectious Disease"/>
            <person name="Wu L."/>
            <person name="Ma J."/>
        </authorList>
    </citation>
    <scope>NUCLEOTIDE SEQUENCE [LARGE SCALE GENOMIC DNA]</scope>
    <source>
        <strain evidence="2">JCM 17927</strain>
    </source>
</reference>
<organism evidence="1 2">
    <name type="scientific">Nibrella saemangeumensis</name>
    <dbReference type="NCBI Taxonomy" id="1084526"/>
    <lineage>
        <taxon>Bacteria</taxon>
        <taxon>Pseudomonadati</taxon>
        <taxon>Bacteroidota</taxon>
        <taxon>Cytophagia</taxon>
        <taxon>Cytophagales</taxon>
        <taxon>Spirosomataceae</taxon>
        <taxon>Nibrella</taxon>
    </lineage>
</organism>
<keyword evidence="2" id="KW-1185">Reference proteome</keyword>
<gene>
    <name evidence="1" type="ORF">GCM10023189_60960</name>
</gene>
<dbReference type="RefSeq" id="WP_345250395.1">
    <property type="nucleotide sequence ID" value="NZ_BAABHD010000084.1"/>
</dbReference>
<evidence type="ECO:0000313" key="1">
    <source>
        <dbReference type="EMBL" id="GAA4471092.1"/>
    </source>
</evidence>
<dbReference type="EMBL" id="BAABHD010000084">
    <property type="protein sequence ID" value="GAA4471092.1"/>
    <property type="molecule type" value="Genomic_DNA"/>
</dbReference>
<evidence type="ECO:0008006" key="3">
    <source>
        <dbReference type="Google" id="ProtNLM"/>
    </source>
</evidence>
<dbReference type="Proteomes" id="UP001501175">
    <property type="component" value="Unassembled WGS sequence"/>
</dbReference>
<evidence type="ECO:0000313" key="2">
    <source>
        <dbReference type="Proteomes" id="UP001501175"/>
    </source>
</evidence>
<accession>A0ABP8NR80</accession>
<protein>
    <recommendedName>
        <fullName evidence="3">Response regulatory domain-containing protein</fullName>
    </recommendedName>
</protein>